<feature type="compositionally biased region" description="Basic residues" evidence="1">
    <location>
        <begin position="174"/>
        <end position="194"/>
    </location>
</feature>
<reference evidence="2" key="1">
    <citation type="submission" date="2020-05" db="EMBL/GenBank/DDBJ databases">
        <title>Mycena genomes resolve the evolution of fungal bioluminescence.</title>
        <authorList>
            <person name="Tsai I.J."/>
        </authorList>
    </citation>
    <scope>NUCLEOTIDE SEQUENCE</scope>
    <source>
        <strain evidence="2">160909Yilan</strain>
    </source>
</reference>
<feature type="compositionally biased region" description="Basic and acidic residues" evidence="1">
    <location>
        <begin position="1"/>
        <end position="15"/>
    </location>
</feature>
<dbReference type="OrthoDB" id="2926569at2759"/>
<proteinExistence type="predicted"/>
<evidence type="ECO:0000313" key="2">
    <source>
        <dbReference type="EMBL" id="KAF7351412.1"/>
    </source>
</evidence>
<evidence type="ECO:0000256" key="1">
    <source>
        <dbReference type="SAM" id="MobiDB-lite"/>
    </source>
</evidence>
<dbReference type="AlphaFoldDB" id="A0A8H6Y443"/>
<feature type="compositionally biased region" description="Basic and acidic residues" evidence="1">
    <location>
        <begin position="27"/>
        <end position="44"/>
    </location>
</feature>
<accession>A0A8H6Y443</accession>
<feature type="region of interest" description="Disordered" evidence="1">
    <location>
        <begin position="125"/>
        <end position="373"/>
    </location>
</feature>
<comment type="caution">
    <text evidence="2">The sequence shown here is derived from an EMBL/GenBank/DDBJ whole genome shotgun (WGS) entry which is preliminary data.</text>
</comment>
<protein>
    <submittedName>
        <fullName evidence="2">Na-H-Exchanger domain-containing protein</fullName>
    </submittedName>
</protein>
<feature type="compositionally biased region" description="Acidic residues" evidence="1">
    <location>
        <begin position="145"/>
        <end position="154"/>
    </location>
</feature>
<sequence>MDGRPLEEIDVKVGHSESPTTVGTRPGSRDEEKNEIEAGLRPEGDVPPDGEELISEWQEGHHRIIERRAGPGEEVEVEVIRNVDGNDVSSAYRGSEAVVHRLVEKIRHAPRVLETDLEALGRGIEERLAHSPIPGHRHPRTAPEDEHETDDEGWASDYSEGQAGPSSLPDRGGDRRKRSKSPKMKPTTRRRASMSRKGLFGHAQQFMRDHRARGDAAEVSAVATPDPLTSQVQHSTASSSESPTPPEETQARAQPSSTDFAYPRPLSWRTDIGGRPDLPPRRSRVDSLRRQHSARPSRDSSPARSVRFVDRVSGTSTPLVPASGEDSEVLAESAGTGDGNGDRGKGVSFDLPDTGPSGNSRSGSGSGSGAGKE</sequence>
<feature type="region of interest" description="Disordered" evidence="1">
    <location>
        <begin position="1"/>
        <end position="48"/>
    </location>
</feature>
<name>A0A8H6Y443_9AGAR</name>
<dbReference type="EMBL" id="JACAZH010000013">
    <property type="protein sequence ID" value="KAF7351412.1"/>
    <property type="molecule type" value="Genomic_DNA"/>
</dbReference>
<dbReference type="Proteomes" id="UP000623467">
    <property type="component" value="Unassembled WGS sequence"/>
</dbReference>
<feature type="compositionally biased region" description="Basic and acidic residues" evidence="1">
    <location>
        <begin position="207"/>
        <end position="216"/>
    </location>
</feature>
<feature type="compositionally biased region" description="Basic and acidic residues" evidence="1">
    <location>
        <begin position="272"/>
        <end position="289"/>
    </location>
</feature>
<organism evidence="2 3">
    <name type="scientific">Mycena sanguinolenta</name>
    <dbReference type="NCBI Taxonomy" id="230812"/>
    <lineage>
        <taxon>Eukaryota</taxon>
        <taxon>Fungi</taxon>
        <taxon>Dikarya</taxon>
        <taxon>Basidiomycota</taxon>
        <taxon>Agaricomycotina</taxon>
        <taxon>Agaricomycetes</taxon>
        <taxon>Agaricomycetidae</taxon>
        <taxon>Agaricales</taxon>
        <taxon>Marasmiineae</taxon>
        <taxon>Mycenaceae</taxon>
        <taxon>Mycena</taxon>
    </lineage>
</organism>
<gene>
    <name evidence="2" type="ORF">MSAN_01573100</name>
</gene>
<evidence type="ECO:0000313" key="3">
    <source>
        <dbReference type="Proteomes" id="UP000623467"/>
    </source>
</evidence>
<keyword evidence="3" id="KW-1185">Reference proteome</keyword>
<feature type="compositionally biased region" description="Gly residues" evidence="1">
    <location>
        <begin position="364"/>
        <end position="373"/>
    </location>
</feature>